<accession>A0A087IM98</accession>
<dbReference type="Proteomes" id="UP000054370">
    <property type="component" value="Unassembled WGS sequence"/>
</dbReference>
<keyword evidence="7" id="KW-0626">Porin</keyword>
<evidence type="ECO:0000256" key="5">
    <source>
        <dbReference type="ARBA" id="ARBA00022692"/>
    </source>
</evidence>
<dbReference type="PRINTS" id="PR01021">
    <property type="entry name" value="OMPADOMAIN"/>
</dbReference>
<evidence type="ECO:0000256" key="10">
    <source>
        <dbReference type="PROSITE-ProRule" id="PRU00473"/>
    </source>
</evidence>
<dbReference type="Pfam" id="PF01389">
    <property type="entry name" value="OmpA_membrane"/>
    <property type="match status" value="1"/>
</dbReference>
<dbReference type="EMBL" id="DACRBY010000014">
    <property type="protein sequence ID" value="HAS8540658.1"/>
    <property type="molecule type" value="Genomic_DNA"/>
</dbReference>
<evidence type="ECO:0000256" key="9">
    <source>
        <dbReference type="ARBA" id="ARBA00023237"/>
    </source>
</evidence>
<feature type="region of interest" description="Disordered" evidence="11">
    <location>
        <begin position="319"/>
        <end position="338"/>
    </location>
</feature>
<dbReference type="InterPro" id="IPR050330">
    <property type="entry name" value="Bact_OuterMem_StrucFunc"/>
</dbReference>
<evidence type="ECO:0000256" key="4">
    <source>
        <dbReference type="ARBA" id="ARBA00022452"/>
    </source>
</evidence>
<dbReference type="InterPro" id="IPR011250">
    <property type="entry name" value="OMP/PagP_B-barrel"/>
</dbReference>
<keyword evidence="17" id="KW-1185">Reference proteome</keyword>
<reference evidence="15" key="3">
    <citation type="submission" date="2019-01" db="EMBL/GenBank/DDBJ databases">
        <authorList>
            <consortium name="NCBI Pathogen Detection Project"/>
        </authorList>
    </citation>
    <scope>NUCLEOTIDE SEQUENCE</scope>
    <source>
        <strain evidence="15">BCW_3452</strain>
    </source>
</reference>
<dbReference type="InterPro" id="IPR006690">
    <property type="entry name" value="OMPA-like_CS"/>
</dbReference>
<keyword evidence="6" id="KW-0406">Ion transport</keyword>
<comment type="caution">
    <text evidence="15">The sequence shown here is derived from an EMBL/GenBank/DDBJ whole genome shotgun (WGS) entry which is preliminary data.</text>
</comment>
<dbReference type="GO" id="GO:0015288">
    <property type="term" value="F:porin activity"/>
    <property type="evidence" value="ECO:0007669"/>
    <property type="project" value="UniProtKB-KW"/>
</dbReference>
<evidence type="ECO:0000256" key="12">
    <source>
        <dbReference type="SAM" id="SignalP"/>
    </source>
</evidence>
<dbReference type="InterPro" id="IPR036737">
    <property type="entry name" value="OmpA-like_sf"/>
</dbReference>
<feature type="chain" id="PRO_5014503656" evidence="12">
    <location>
        <begin position="25"/>
        <end position="357"/>
    </location>
</feature>
<evidence type="ECO:0000256" key="7">
    <source>
        <dbReference type="ARBA" id="ARBA00023114"/>
    </source>
</evidence>
<dbReference type="AlphaFoldDB" id="A0A087IM98"/>
<name>A0A087IM98_VIBVL</name>
<dbReference type="SUPFAM" id="SSF103088">
    <property type="entry name" value="OmpA-like"/>
    <property type="match status" value="1"/>
</dbReference>
<evidence type="ECO:0000313" key="15">
    <source>
        <dbReference type="EMBL" id="HAS8543338.1"/>
    </source>
</evidence>
<sequence>MKKLAVTLSAVLASSGFFSATANAAWSDLYFGGKIGYVNLDDACYVSSKCDDESAGFGLYYGYNFSKHVSAELGIDLLGEHETNFSNGYFSEAKLAAYTLAPKFSLPLNEKLDAFAKIGAAYMIYGDDKDLVPTGSLGLEYALTESFKARAEYQRYQDMSDDIVKDMDANFFGIGITYLFGGASSAATAAAAANETAVEPRPAEEVKQEEPVAEPILLAEEPKPEPKPEWVTKFSNQQYNQELFATGSSKLSAGGKQALAPLAEVLIKYPDAEAEIVGHTDSTGSEKVNQRISEQRAQAVADYLVEQGVKAEQLKVRGAGESQPIASNKTAEGRAQNRRVEVTIPSFEYQELQQPAQ</sequence>
<keyword evidence="12" id="KW-0732">Signal</keyword>
<evidence type="ECO:0000259" key="13">
    <source>
        <dbReference type="PROSITE" id="PS51123"/>
    </source>
</evidence>
<dbReference type="GO" id="GO:0009279">
    <property type="term" value="C:cell outer membrane"/>
    <property type="evidence" value="ECO:0007669"/>
    <property type="project" value="UniProtKB-SubCell"/>
</dbReference>
<evidence type="ECO:0000313" key="14">
    <source>
        <dbReference type="EMBL" id="HAS8540658.1"/>
    </source>
</evidence>
<dbReference type="CDD" id="cd07185">
    <property type="entry name" value="OmpA_C-like"/>
    <property type="match status" value="1"/>
</dbReference>
<dbReference type="GO" id="GO:0006811">
    <property type="term" value="P:monoatomic ion transport"/>
    <property type="evidence" value="ECO:0007669"/>
    <property type="project" value="UniProtKB-KW"/>
</dbReference>
<comment type="subcellular location">
    <subcellularLocation>
        <location evidence="1">Cell outer membrane</location>
        <topology evidence="1">Multi-pass membrane protein</topology>
    </subcellularLocation>
</comment>
<dbReference type="SUPFAM" id="SSF56925">
    <property type="entry name" value="OMPA-like"/>
    <property type="match status" value="1"/>
</dbReference>
<evidence type="ECO:0000313" key="17">
    <source>
        <dbReference type="Proteomes" id="UP000054370"/>
    </source>
</evidence>
<reference evidence="16 17" key="1">
    <citation type="submission" date="2017-12" db="EMBL/GenBank/DDBJ databases">
        <title>FDA dAtabase for Regulatory Grade micrObial Sequences (FDA-ARGOS): Supporting development and validation of Infectious Disease Dx tests.</title>
        <authorList>
            <person name="Hoffmann M."/>
            <person name="Allard M."/>
            <person name="Evans P."/>
            <person name="Brown E."/>
            <person name="Tallon L.J."/>
            <person name="Sadzewicz L."/>
            <person name="Sengamalay N."/>
            <person name="Ott S."/>
            <person name="Godinez A."/>
            <person name="Nagaraj S."/>
            <person name="Vavikolanu K."/>
            <person name="Aluvathingal J."/>
            <person name="Nadendla S."/>
            <person name="Hobson J."/>
            <person name="Sichtig H."/>
        </authorList>
    </citation>
    <scope>NUCLEOTIDE SEQUENCE [LARGE SCALE GENOMIC DNA]</scope>
    <source>
        <strain evidence="17">ATCC 29307</strain>
        <strain evidence="16">FDAARGOS_118</strain>
    </source>
</reference>
<evidence type="ECO:0000256" key="6">
    <source>
        <dbReference type="ARBA" id="ARBA00023065"/>
    </source>
</evidence>
<evidence type="ECO:0000256" key="8">
    <source>
        <dbReference type="ARBA" id="ARBA00023136"/>
    </source>
</evidence>
<feature type="domain" description="OmpA-like" evidence="13">
    <location>
        <begin position="231"/>
        <end position="348"/>
    </location>
</feature>
<evidence type="ECO:0000256" key="2">
    <source>
        <dbReference type="ARBA" id="ARBA00005710"/>
    </source>
</evidence>
<dbReference type="Gene3D" id="2.40.160.20">
    <property type="match status" value="1"/>
</dbReference>
<dbReference type="RefSeq" id="WP_038939858.1">
    <property type="nucleotide sequence ID" value="NZ_CP060048.1"/>
</dbReference>
<dbReference type="InterPro" id="IPR000498">
    <property type="entry name" value="OmpA-like_TM_dom"/>
</dbReference>
<keyword evidence="9" id="KW-0998">Cell outer membrane</keyword>
<gene>
    <name evidence="16" type="ORF">AL548_005410</name>
    <name evidence="14" type="ORF">I7730_12755</name>
    <name evidence="15" type="ORF">I7730_26835</name>
</gene>
<dbReference type="InterPro" id="IPR006664">
    <property type="entry name" value="OMP_bac"/>
</dbReference>
<evidence type="ECO:0000256" key="11">
    <source>
        <dbReference type="SAM" id="MobiDB-lite"/>
    </source>
</evidence>
<keyword evidence="8 10" id="KW-0472">Membrane</keyword>
<feature type="signal peptide" evidence="12">
    <location>
        <begin position="1"/>
        <end position="24"/>
    </location>
</feature>
<organism evidence="15">
    <name type="scientific">Vibrio vulnificus</name>
    <dbReference type="NCBI Taxonomy" id="672"/>
    <lineage>
        <taxon>Bacteria</taxon>
        <taxon>Pseudomonadati</taxon>
        <taxon>Pseudomonadota</taxon>
        <taxon>Gammaproteobacteria</taxon>
        <taxon>Vibrionales</taxon>
        <taxon>Vibrionaceae</taxon>
        <taxon>Vibrio</taxon>
    </lineage>
</organism>
<dbReference type="EMBL" id="LOSH02000001">
    <property type="protein sequence ID" value="PNM78009.1"/>
    <property type="molecule type" value="Genomic_DNA"/>
</dbReference>
<dbReference type="PROSITE" id="PS01068">
    <property type="entry name" value="OMPA_1"/>
    <property type="match status" value="1"/>
</dbReference>
<keyword evidence="5" id="KW-0812">Transmembrane</keyword>
<keyword evidence="3" id="KW-0813">Transport</keyword>
<dbReference type="Pfam" id="PF00691">
    <property type="entry name" value="OmpA"/>
    <property type="match status" value="1"/>
</dbReference>
<dbReference type="EMBL" id="DACRBY010000198">
    <property type="protein sequence ID" value="HAS8543338.1"/>
    <property type="molecule type" value="Genomic_DNA"/>
</dbReference>
<dbReference type="InterPro" id="IPR006665">
    <property type="entry name" value="OmpA-like"/>
</dbReference>
<dbReference type="Gene3D" id="3.30.1330.60">
    <property type="entry name" value="OmpA-like domain"/>
    <property type="match status" value="1"/>
</dbReference>
<reference evidence="15" key="2">
    <citation type="journal article" date="2018" name="Genome Biol.">
        <title>SKESA: strategic k-mer extension for scrupulous assemblies.</title>
        <authorList>
            <person name="Souvorov A."/>
            <person name="Agarwala R."/>
            <person name="Lipman D.J."/>
        </authorList>
    </citation>
    <scope>NUCLEOTIDE SEQUENCE</scope>
    <source>
        <strain evidence="15">BCW_3452</strain>
    </source>
</reference>
<dbReference type="PROSITE" id="PS51123">
    <property type="entry name" value="OMPA_2"/>
    <property type="match status" value="1"/>
</dbReference>
<keyword evidence="4" id="KW-1134">Transmembrane beta strand</keyword>
<dbReference type="GO" id="GO:0046930">
    <property type="term" value="C:pore complex"/>
    <property type="evidence" value="ECO:0007669"/>
    <property type="project" value="UniProtKB-KW"/>
</dbReference>
<evidence type="ECO:0000256" key="3">
    <source>
        <dbReference type="ARBA" id="ARBA00022448"/>
    </source>
</evidence>
<dbReference type="PANTHER" id="PTHR30329:SF21">
    <property type="entry name" value="LIPOPROTEIN YIAD-RELATED"/>
    <property type="match status" value="1"/>
</dbReference>
<dbReference type="OrthoDB" id="9782229at2"/>
<comment type="similarity">
    <text evidence="2">Belongs to the outer membrane OOP (TC 1.B.6) superfamily. OmpA family.</text>
</comment>
<dbReference type="Proteomes" id="UP000863257">
    <property type="component" value="Unassembled WGS sequence"/>
</dbReference>
<dbReference type="PANTHER" id="PTHR30329">
    <property type="entry name" value="STATOR ELEMENT OF FLAGELLAR MOTOR COMPLEX"/>
    <property type="match status" value="1"/>
</dbReference>
<evidence type="ECO:0000256" key="1">
    <source>
        <dbReference type="ARBA" id="ARBA00004571"/>
    </source>
</evidence>
<proteinExistence type="inferred from homology"/>
<protein>
    <submittedName>
        <fullName evidence="15">OmpA family protein</fullName>
    </submittedName>
</protein>
<evidence type="ECO:0000313" key="16">
    <source>
        <dbReference type="EMBL" id="PNM78009.1"/>
    </source>
</evidence>